<name>A0AB34HBB0_ESCRO</name>
<feature type="region of interest" description="Disordered" evidence="1">
    <location>
        <begin position="83"/>
        <end position="107"/>
    </location>
</feature>
<dbReference type="EMBL" id="JAIQCJ010001561">
    <property type="protein sequence ID" value="KAJ8788919.1"/>
    <property type="molecule type" value="Genomic_DNA"/>
</dbReference>
<comment type="caution">
    <text evidence="2">The sequence shown here is derived from an EMBL/GenBank/DDBJ whole genome shotgun (WGS) entry which is preliminary data.</text>
</comment>
<gene>
    <name evidence="2" type="ORF">J1605_022325</name>
</gene>
<keyword evidence="3" id="KW-1185">Reference proteome</keyword>
<evidence type="ECO:0000313" key="2">
    <source>
        <dbReference type="EMBL" id="KAJ8788919.1"/>
    </source>
</evidence>
<protein>
    <submittedName>
        <fullName evidence="2">Uncharacterized protein</fullName>
    </submittedName>
</protein>
<dbReference type="Proteomes" id="UP001159641">
    <property type="component" value="Unassembled WGS sequence"/>
</dbReference>
<evidence type="ECO:0000256" key="1">
    <source>
        <dbReference type="SAM" id="MobiDB-lite"/>
    </source>
</evidence>
<organism evidence="2 3">
    <name type="scientific">Eschrichtius robustus</name>
    <name type="common">California gray whale</name>
    <name type="synonym">Eschrichtius gibbosus</name>
    <dbReference type="NCBI Taxonomy" id="9764"/>
    <lineage>
        <taxon>Eukaryota</taxon>
        <taxon>Metazoa</taxon>
        <taxon>Chordata</taxon>
        <taxon>Craniata</taxon>
        <taxon>Vertebrata</taxon>
        <taxon>Euteleostomi</taxon>
        <taxon>Mammalia</taxon>
        <taxon>Eutheria</taxon>
        <taxon>Laurasiatheria</taxon>
        <taxon>Artiodactyla</taxon>
        <taxon>Whippomorpha</taxon>
        <taxon>Cetacea</taxon>
        <taxon>Mysticeti</taxon>
        <taxon>Eschrichtiidae</taxon>
        <taxon>Eschrichtius</taxon>
    </lineage>
</organism>
<sequence>MRNSDSAAGNGGEVALAAAEAFSAWRTPSFSLPHIGPDFYSEKALILGGSERGHLVQRDSPASILKGGHRQIIQKLTDPITRLPDPITGLPDASGDCFETMQEEEEG</sequence>
<reference evidence="2 3" key="1">
    <citation type="submission" date="2022-11" db="EMBL/GenBank/DDBJ databases">
        <title>Whole genome sequence of Eschrichtius robustus ER-17-0199.</title>
        <authorList>
            <person name="Bruniche-Olsen A."/>
            <person name="Black A.N."/>
            <person name="Fields C.J."/>
            <person name="Walden K."/>
            <person name="Dewoody J.A."/>
        </authorList>
    </citation>
    <scope>NUCLEOTIDE SEQUENCE [LARGE SCALE GENOMIC DNA]</scope>
    <source>
        <strain evidence="2">ER-17-0199</strain>
        <tissue evidence="2">Blubber</tissue>
    </source>
</reference>
<accession>A0AB34HBB0</accession>
<dbReference type="AlphaFoldDB" id="A0AB34HBB0"/>
<evidence type="ECO:0000313" key="3">
    <source>
        <dbReference type="Proteomes" id="UP001159641"/>
    </source>
</evidence>
<proteinExistence type="predicted"/>